<keyword evidence="7" id="KW-0406">Ion transport</keyword>
<evidence type="ECO:0000256" key="3">
    <source>
        <dbReference type="ARBA" id="ARBA00022475"/>
    </source>
</evidence>
<reference evidence="12 13" key="1">
    <citation type="submission" date="2024-05" db="EMBL/GenBank/DDBJ databases">
        <authorList>
            <person name="Wallberg A."/>
        </authorList>
    </citation>
    <scope>NUCLEOTIDE SEQUENCE [LARGE SCALE GENOMIC DNA]</scope>
</reference>
<dbReference type="PROSITE" id="PS51450">
    <property type="entry name" value="LRR"/>
    <property type="match status" value="1"/>
</dbReference>
<dbReference type="Gene3D" id="3.80.10.10">
    <property type="entry name" value="Ribonuclease Inhibitor"/>
    <property type="match status" value="1"/>
</dbReference>
<keyword evidence="10" id="KW-0407">Ion channel</keyword>
<dbReference type="SUPFAM" id="SSF52058">
    <property type="entry name" value="L domain-like"/>
    <property type="match status" value="1"/>
</dbReference>
<name>A0AAV2RYQ1_MEGNR</name>
<dbReference type="PANTHER" id="PTHR46473:SF10">
    <property type="entry name" value="LD45603P-RELATED"/>
    <property type="match status" value="1"/>
</dbReference>
<evidence type="ECO:0000256" key="8">
    <source>
        <dbReference type="ARBA" id="ARBA00023136"/>
    </source>
</evidence>
<evidence type="ECO:0000256" key="11">
    <source>
        <dbReference type="SAM" id="SignalP"/>
    </source>
</evidence>
<dbReference type="InterPro" id="IPR032675">
    <property type="entry name" value="LRR_dom_sf"/>
</dbReference>
<dbReference type="Proteomes" id="UP001497623">
    <property type="component" value="Unassembled WGS sequence"/>
</dbReference>
<evidence type="ECO:0000313" key="12">
    <source>
        <dbReference type="EMBL" id="CAL4142987.1"/>
    </source>
</evidence>
<keyword evidence="4" id="KW-0812">Transmembrane</keyword>
<dbReference type="AlphaFoldDB" id="A0AAV2RYQ1"/>
<evidence type="ECO:0000256" key="10">
    <source>
        <dbReference type="ARBA" id="ARBA00023303"/>
    </source>
</evidence>
<keyword evidence="8" id="KW-0472">Membrane</keyword>
<evidence type="ECO:0000256" key="1">
    <source>
        <dbReference type="ARBA" id="ARBA00004162"/>
    </source>
</evidence>
<evidence type="ECO:0000256" key="6">
    <source>
        <dbReference type="ARBA" id="ARBA00022989"/>
    </source>
</evidence>
<evidence type="ECO:0000256" key="5">
    <source>
        <dbReference type="ARBA" id="ARBA00022729"/>
    </source>
</evidence>
<comment type="subcellular location">
    <subcellularLocation>
        <location evidence="1">Cell membrane</location>
        <topology evidence="1">Single-pass membrane protein</topology>
    </subcellularLocation>
</comment>
<dbReference type="GO" id="GO:0034220">
    <property type="term" value="P:monoatomic ion transmembrane transport"/>
    <property type="evidence" value="ECO:0007669"/>
    <property type="project" value="UniProtKB-KW"/>
</dbReference>
<keyword evidence="6" id="KW-1133">Transmembrane helix</keyword>
<organism evidence="12 13">
    <name type="scientific">Meganyctiphanes norvegica</name>
    <name type="common">Northern krill</name>
    <name type="synonym">Thysanopoda norvegica</name>
    <dbReference type="NCBI Taxonomy" id="48144"/>
    <lineage>
        <taxon>Eukaryota</taxon>
        <taxon>Metazoa</taxon>
        <taxon>Ecdysozoa</taxon>
        <taxon>Arthropoda</taxon>
        <taxon>Crustacea</taxon>
        <taxon>Multicrustacea</taxon>
        <taxon>Malacostraca</taxon>
        <taxon>Eumalacostraca</taxon>
        <taxon>Eucarida</taxon>
        <taxon>Euphausiacea</taxon>
        <taxon>Euphausiidae</taxon>
        <taxon>Meganyctiphanes</taxon>
    </lineage>
</organism>
<comment type="caution">
    <text evidence="12">The sequence shown here is derived from an EMBL/GenBank/DDBJ whole genome shotgun (WGS) entry which is preliminary data.</text>
</comment>
<keyword evidence="13" id="KW-1185">Reference proteome</keyword>
<dbReference type="PANTHER" id="PTHR46473">
    <property type="entry name" value="GH08155P"/>
    <property type="match status" value="1"/>
</dbReference>
<sequence>MAQLRRLLVLLSVSWGLSHAQGDWSHGTWEHAGFDSWGGADDEGTGSLCPRWEDNPECPCYDDAGVVLECPMVSLAAISNVLELIKETIKSLSIYDLDIDVTILPDMIFDRSSGVVDLQISHSRIMSIADNGFKGLEDTLESLTIKHCRLSTVPQVALKKLVALKTLNLESNNITELSSFAFTRMRIQTLNVKGNMIK</sequence>
<feature type="chain" id="PRO_5043517131" evidence="11">
    <location>
        <begin position="21"/>
        <end position="198"/>
    </location>
</feature>
<protein>
    <submittedName>
        <fullName evidence="12">Uncharacterized protein</fullName>
    </submittedName>
</protein>
<dbReference type="InterPro" id="IPR051432">
    <property type="entry name" value="KCNMA1_auxiliary"/>
</dbReference>
<keyword evidence="2" id="KW-0813">Transport</keyword>
<evidence type="ECO:0000313" key="13">
    <source>
        <dbReference type="Proteomes" id="UP001497623"/>
    </source>
</evidence>
<dbReference type="EMBL" id="CAXKWB010033476">
    <property type="protein sequence ID" value="CAL4142987.1"/>
    <property type="molecule type" value="Genomic_DNA"/>
</dbReference>
<dbReference type="InterPro" id="IPR001611">
    <property type="entry name" value="Leu-rich_rpt"/>
</dbReference>
<dbReference type="Pfam" id="PF13855">
    <property type="entry name" value="LRR_8"/>
    <property type="match status" value="1"/>
</dbReference>
<feature type="non-terminal residue" evidence="12">
    <location>
        <position position="198"/>
    </location>
</feature>
<keyword evidence="5 11" id="KW-0732">Signal</keyword>
<feature type="signal peptide" evidence="11">
    <location>
        <begin position="1"/>
        <end position="20"/>
    </location>
</feature>
<evidence type="ECO:0000256" key="4">
    <source>
        <dbReference type="ARBA" id="ARBA00022692"/>
    </source>
</evidence>
<keyword evidence="3" id="KW-1003">Cell membrane</keyword>
<gene>
    <name evidence="12" type="ORF">MNOR_LOCUS29230</name>
</gene>
<keyword evidence="9" id="KW-1015">Disulfide bond</keyword>
<dbReference type="GO" id="GO:0005886">
    <property type="term" value="C:plasma membrane"/>
    <property type="evidence" value="ECO:0007669"/>
    <property type="project" value="UniProtKB-SubCell"/>
</dbReference>
<proteinExistence type="predicted"/>
<accession>A0AAV2RYQ1</accession>
<evidence type="ECO:0000256" key="7">
    <source>
        <dbReference type="ARBA" id="ARBA00023065"/>
    </source>
</evidence>
<evidence type="ECO:0000256" key="2">
    <source>
        <dbReference type="ARBA" id="ARBA00022448"/>
    </source>
</evidence>
<evidence type="ECO:0000256" key="9">
    <source>
        <dbReference type="ARBA" id="ARBA00023157"/>
    </source>
</evidence>